<dbReference type="InterPro" id="IPR052710">
    <property type="entry name" value="CAAX_protease"/>
</dbReference>
<organism evidence="3 4">
    <name type="scientific">Bacillus suaedaesalsae</name>
    <dbReference type="NCBI Taxonomy" id="2810349"/>
    <lineage>
        <taxon>Bacteria</taxon>
        <taxon>Bacillati</taxon>
        <taxon>Bacillota</taxon>
        <taxon>Bacilli</taxon>
        <taxon>Bacillales</taxon>
        <taxon>Bacillaceae</taxon>
        <taxon>Bacillus</taxon>
    </lineage>
</organism>
<dbReference type="PANTHER" id="PTHR36435">
    <property type="entry name" value="SLR1288 PROTEIN"/>
    <property type="match status" value="1"/>
</dbReference>
<dbReference type="Proteomes" id="UP001518925">
    <property type="component" value="Unassembled WGS sequence"/>
</dbReference>
<reference evidence="3 4" key="1">
    <citation type="submission" date="2021-02" db="EMBL/GenBank/DDBJ databases">
        <title>Bacillus sp. RD4P76, an endophyte from a halophyte.</title>
        <authorList>
            <person name="Sun J.-Q."/>
        </authorList>
    </citation>
    <scope>NUCLEOTIDE SEQUENCE [LARGE SCALE GENOMIC DNA]</scope>
    <source>
        <strain evidence="3 4">RD4P76</strain>
    </source>
</reference>
<keyword evidence="3" id="KW-0482">Metalloprotease</keyword>
<feature type="transmembrane region" description="Helical" evidence="1">
    <location>
        <begin position="177"/>
        <end position="194"/>
    </location>
</feature>
<feature type="transmembrane region" description="Helical" evidence="1">
    <location>
        <begin position="7"/>
        <end position="25"/>
    </location>
</feature>
<protein>
    <submittedName>
        <fullName evidence="3">CPBP family intramembrane metalloprotease</fullName>
    </submittedName>
</protein>
<keyword evidence="1" id="KW-0472">Membrane</keyword>
<name>A0ABS2DHE4_9BACI</name>
<feature type="transmembrane region" description="Helical" evidence="1">
    <location>
        <begin position="31"/>
        <end position="52"/>
    </location>
</feature>
<accession>A0ABS2DHE4</accession>
<dbReference type="PANTHER" id="PTHR36435:SF1">
    <property type="entry name" value="CAAX AMINO TERMINAL PROTEASE FAMILY PROTEIN"/>
    <property type="match status" value="1"/>
</dbReference>
<sequence>MSIVFKIIMLGIGLFIFLLIVGSVFNVDIGYLDIFFSIGLYVNMTFILIRYLRKHDIKMASIIGEIWISKKEFIQYAGVQLFFLLFSIAAITTVLNFLHINNEAFLKEMLDTVPAQETSGLLIALFNFIIMITFAPVVEELFFRGFLFNKWGESMGLVKAMILSSFIFSLLHFNSGFIGHFFLGLLFCIVYVKTKRLIVPIILHTINNAIAGSVIFVTSFYDSGPVTSDDAQLFLNELERYLQAGAIMFFILIPFVIYVLYRIYPKKVQTYHLFKIKLHKVLEKCASERKIVHFFCRANELGIHLYLTWGIFVEKRVLGIFRELCIVTREIDTNSWQE</sequence>
<evidence type="ECO:0000259" key="2">
    <source>
        <dbReference type="Pfam" id="PF02517"/>
    </source>
</evidence>
<evidence type="ECO:0000313" key="4">
    <source>
        <dbReference type="Proteomes" id="UP001518925"/>
    </source>
</evidence>
<feature type="domain" description="CAAX prenyl protease 2/Lysostaphin resistance protein A-like" evidence="2">
    <location>
        <begin position="124"/>
        <end position="210"/>
    </location>
</feature>
<feature type="transmembrane region" description="Helical" evidence="1">
    <location>
        <begin position="201"/>
        <end position="221"/>
    </location>
</feature>
<evidence type="ECO:0000313" key="3">
    <source>
        <dbReference type="EMBL" id="MBM6617890.1"/>
    </source>
</evidence>
<dbReference type="Pfam" id="PF02517">
    <property type="entry name" value="Rce1-like"/>
    <property type="match status" value="1"/>
</dbReference>
<feature type="transmembrane region" description="Helical" evidence="1">
    <location>
        <begin position="120"/>
        <end position="142"/>
    </location>
</feature>
<keyword evidence="3" id="KW-0378">Hydrolase</keyword>
<keyword evidence="4" id="KW-1185">Reference proteome</keyword>
<keyword evidence="1" id="KW-0812">Transmembrane</keyword>
<evidence type="ECO:0000256" key="1">
    <source>
        <dbReference type="SAM" id="Phobius"/>
    </source>
</evidence>
<dbReference type="GO" id="GO:0008237">
    <property type="term" value="F:metallopeptidase activity"/>
    <property type="evidence" value="ECO:0007669"/>
    <property type="project" value="UniProtKB-KW"/>
</dbReference>
<dbReference type="EMBL" id="JAFELM010000028">
    <property type="protein sequence ID" value="MBM6617890.1"/>
    <property type="molecule type" value="Genomic_DNA"/>
</dbReference>
<feature type="transmembrane region" description="Helical" evidence="1">
    <location>
        <begin position="73"/>
        <end position="100"/>
    </location>
</feature>
<dbReference type="InterPro" id="IPR003675">
    <property type="entry name" value="Rce1/LyrA-like_dom"/>
</dbReference>
<comment type="caution">
    <text evidence="3">The sequence shown here is derived from an EMBL/GenBank/DDBJ whole genome shotgun (WGS) entry which is preliminary data.</text>
</comment>
<dbReference type="RefSeq" id="WP_204203249.1">
    <property type="nucleotide sequence ID" value="NZ_JAFELM010000028.1"/>
</dbReference>
<proteinExistence type="predicted"/>
<keyword evidence="3" id="KW-0645">Protease</keyword>
<feature type="transmembrane region" description="Helical" evidence="1">
    <location>
        <begin position="241"/>
        <end position="261"/>
    </location>
</feature>
<gene>
    <name evidence="3" type="ORF">JR050_09440</name>
</gene>
<keyword evidence="1" id="KW-1133">Transmembrane helix</keyword>